<dbReference type="EMBL" id="JAZHXI010000001">
    <property type="protein sequence ID" value="KAL2076068.1"/>
    <property type="molecule type" value="Genomic_DNA"/>
</dbReference>
<keyword evidence="2" id="KW-1185">Reference proteome</keyword>
<evidence type="ECO:0000313" key="1">
    <source>
        <dbReference type="EMBL" id="KAL2076068.1"/>
    </source>
</evidence>
<name>A0ABR4D1N2_9HELO</name>
<reference evidence="1 2" key="1">
    <citation type="journal article" date="2024" name="Commun. Biol.">
        <title>Comparative genomic analysis of thermophilic fungi reveals convergent evolutionary adaptations and gene losses.</title>
        <authorList>
            <person name="Steindorff A.S."/>
            <person name="Aguilar-Pontes M.V."/>
            <person name="Robinson A.J."/>
            <person name="Andreopoulos B."/>
            <person name="LaButti K."/>
            <person name="Kuo A."/>
            <person name="Mondo S."/>
            <person name="Riley R."/>
            <person name="Otillar R."/>
            <person name="Haridas S."/>
            <person name="Lipzen A."/>
            <person name="Grimwood J."/>
            <person name="Schmutz J."/>
            <person name="Clum A."/>
            <person name="Reid I.D."/>
            <person name="Moisan M.C."/>
            <person name="Butler G."/>
            <person name="Nguyen T.T.M."/>
            <person name="Dewar K."/>
            <person name="Conant G."/>
            <person name="Drula E."/>
            <person name="Henrissat B."/>
            <person name="Hansel C."/>
            <person name="Singer S."/>
            <person name="Hutchinson M.I."/>
            <person name="de Vries R.P."/>
            <person name="Natvig D.O."/>
            <person name="Powell A.J."/>
            <person name="Tsang A."/>
            <person name="Grigoriev I.V."/>
        </authorList>
    </citation>
    <scope>NUCLEOTIDE SEQUENCE [LARGE SCALE GENOMIC DNA]</scope>
    <source>
        <strain evidence="1 2">CBS 494.80</strain>
    </source>
</reference>
<comment type="caution">
    <text evidence="1">The sequence shown here is derived from an EMBL/GenBank/DDBJ whole genome shotgun (WGS) entry which is preliminary data.</text>
</comment>
<accession>A0ABR4D1N2</accession>
<organism evidence="1 2">
    <name type="scientific">Oculimacula yallundae</name>
    <dbReference type="NCBI Taxonomy" id="86028"/>
    <lineage>
        <taxon>Eukaryota</taxon>
        <taxon>Fungi</taxon>
        <taxon>Dikarya</taxon>
        <taxon>Ascomycota</taxon>
        <taxon>Pezizomycotina</taxon>
        <taxon>Leotiomycetes</taxon>
        <taxon>Helotiales</taxon>
        <taxon>Ploettnerulaceae</taxon>
        <taxon>Oculimacula</taxon>
    </lineage>
</organism>
<dbReference type="Proteomes" id="UP001595075">
    <property type="component" value="Unassembled WGS sequence"/>
</dbReference>
<sequence length="120" mass="13607">MSCQPSPFSQQTTNQCSSPLPYAPALAEDYHFLQPVALLHPAHPHQPNNRQLRVMVGEQPSRDVPVNIEYRRLAWKQERKQSILSELVPPSSLCFCLLVFCSCLVSYLSCAHNITNTHTF</sequence>
<gene>
    <name evidence="1" type="ORF">VTL71DRAFT_1011</name>
</gene>
<evidence type="ECO:0000313" key="2">
    <source>
        <dbReference type="Proteomes" id="UP001595075"/>
    </source>
</evidence>
<protein>
    <submittedName>
        <fullName evidence="1">Uncharacterized protein</fullName>
    </submittedName>
</protein>
<proteinExistence type="predicted"/>